<dbReference type="EMBL" id="NKCI01000001">
    <property type="protein sequence ID" value="RSL73759.1"/>
    <property type="molecule type" value="Genomic_DNA"/>
</dbReference>
<evidence type="ECO:0000313" key="3">
    <source>
        <dbReference type="Proteomes" id="UP000288168"/>
    </source>
</evidence>
<keyword evidence="3" id="KW-1185">Reference proteome</keyword>
<proteinExistence type="predicted"/>
<accession>A0A428R8A5</accession>
<evidence type="ECO:0000256" key="1">
    <source>
        <dbReference type="SAM" id="MobiDB-lite"/>
    </source>
</evidence>
<organism evidence="2 3">
    <name type="scientific">Fusarium duplospermum</name>
    <dbReference type="NCBI Taxonomy" id="1325734"/>
    <lineage>
        <taxon>Eukaryota</taxon>
        <taxon>Fungi</taxon>
        <taxon>Dikarya</taxon>
        <taxon>Ascomycota</taxon>
        <taxon>Pezizomycotina</taxon>
        <taxon>Sordariomycetes</taxon>
        <taxon>Hypocreomycetidae</taxon>
        <taxon>Hypocreales</taxon>
        <taxon>Nectriaceae</taxon>
        <taxon>Fusarium</taxon>
        <taxon>Fusarium solani species complex</taxon>
    </lineage>
</organism>
<protein>
    <submittedName>
        <fullName evidence="2">Uncharacterized protein</fullName>
    </submittedName>
</protein>
<sequence length="51" mass="5335">MDHAFSRPFTATSRAVHDVACESGGAPGSESSTGGIKKKEPEVKEETDVEA</sequence>
<comment type="caution">
    <text evidence="2">The sequence shown here is derived from an EMBL/GenBank/DDBJ whole genome shotgun (WGS) entry which is preliminary data.</text>
</comment>
<dbReference type="Proteomes" id="UP000288168">
    <property type="component" value="Unassembled WGS sequence"/>
</dbReference>
<reference evidence="2 3" key="1">
    <citation type="submission" date="2017-06" db="EMBL/GenBank/DDBJ databases">
        <title>Comparative genomic analysis of Ambrosia Fusariam Clade fungi.</title>
        <authorList>
            <person name="Stajich J.E."/>
            <person name="Carrillo J."/>
            <person name="Kijimoto T."/>
            <person name="Eskalen A."/>
            <person name="O'Donnell K."/>
            <person name="Kasson M."/>
        </authorList>
    </citation>
    <scope>NUCLEOTIDE SEQUENCE [LARGE SCALE GENOMIC DNA]</scope>
    <source>
        <strain evidence="2 3">NRRL62584</strain>
    </source>
</reference>
<feature type="compositionally biased region" description="Basic and acidic residues" evidence="1">
    <location>
        <begin position="37"/>
        <end position="51"/>
    </location>
</feature>
<dbReference type="AlphaFoldDB" id="A0A428R8A5"/>
<name>A0A428R8A5_9HYPO</name>
<gene>
    <name evidence="2" type="ORF">CEP54_000133</name>
</gene>
<feature type="region of interest" description="Disordered" evidence="1">
    <location>
        <begin position="20"/>
        <end position="51"/>
    </location>
</feature>
<evidence type="ECO:0000313" key="2">
    <source>
        <dbReference type="EMBL" id="RSL73759.1"/>
    </source>
</evidence>